<evidence type="ECO:0000313" key="2">
    <source>
        <dbReference type="Proteomes" id="UP000789759"/>
    </source>
</evidence>
<keyword evidence="2" id="KW-1185">Reference proteome</keyword>
<accession>A0A9N9JMY2</accession>
<reference evidence="1" key="1">
    <citation type="submission" date="2021-06" db="EMBL/GenBank/DDBJ databases">
        <authorList>
            <person name="Kallberg Y."/>
            <person name="Tangrot J."/>
            <person name="Rosling A."/>
        </authorList>
    </citation>
    <scope>NUCLEOTIDE SEQUENCE</scope>
    <source>
        <strain evidence="1">FL966</strain>
    </source>
</reference>
<proteinExistence type="predicted"/>
<comment type="caution">
    <text evidence="1">The sequence shown here is derived from an EMBL/GenBank/DDBJ whole genome shotgun (WGS) entry which is preliminary data.</text>
</comment>
<dbReference type="Proteomes" id="UP000789759">
    <property type="component" value="Unassembled WGS sequence"/>
</dbReference>
<evidence type="ECO:0000313" key="1">
    <source>
        <dbReference type="EMBL" id="CAG8784571.1"/>
    </source>
</evidence>
<dbReference type="EMBL" id="CAJVQA010025011">
    <property type="protein sequence ID" value="CAG8784571.1"/>
    <property type="molecule type" value="Genomic_DNA"/>
</dbReference>
<dbReference type="OrthoDB" id="2415741at2759"/>
<dbReference type="AlphaFoldDB" id="A0A9N9JMY2"/>
<gene>
    <name evidence="1" type="ORF">CPELLU_LOCUS16596</name>
</gene>
<name>A0A9N9JMY2_9GLOM</name>
<feature type="non-terminal residue" evidence="1">
    <location>
        <position position="1"/>
    </location>
</feature>
<sequence>VVERDFALQNESMKITNTLYYCADYLKGCSYFATKHSSEQIQNIINLAMFSISKKHVAVSYAEDDNNDSAILTTSTHSTNLLFVSNDILSSLKNKQHYHNMLTLVTKNDAALDDDLKLSPKIKVVVNHDSFWNSLAILSFEEADDDDINKDISLEANWNAFEEQDNLNNIAIDFLNLETHSAENQAA</sequence>
<protein>
    <submittedName>
        <fullName evidence="1">7634_t:CDS:1</fullName>
    </submittedName>
</protein>
<organism evidence="1 2">
    <name type="scientific">Cetraspora pellucida</name>
    <dbReference type="NCBI Taxonomy" id="1433469"/>
    <lineage>
        <taxon>Eukaryota</taxon>
        <taxon>Fungi</taxon>
        <taxon>Fungi incertae sedis</taxon>
        <taxon>Mucoromycota</taxon>
        <taxon>Glomeromycotina</taxon>
        <taxon>Glomeromycetes</taxon>
        <taxon>Diversisporales</taxon>
        <taxon>Gigasporaceae</taxon>
        <taxon>Cetraspora</taxon>
    </lineage>
</organism>
<feature type="non-terminal residue" evidence="1">
    <location>
        <position position="187"/>
    </location>
</feature>